<dbReference type="EC" id="3.6.-.-" evidence="9"/>
<dbReference type="Gene3D" id="3.40.50.300">
    <property type="entry name" value="P-loop containing nucleotide triphosphate hydrolases"/>
    <property type="match status" value="1"/>
</dbReference>
<dbReference type="Pfam" id="PF01926">
    <property type="entry name" value="MMR_HSR1"/>
    <property type="match status" value="1"/>
</dbReference>
<comment type="function">
    <text evidence="9">Exhibits a very high intrinsic GTPase hydrolysis rate. Involved in the addition of a carboxymethylaminomethyl (cmnm) group at the wobble position (U34) of certain tRNAs, forming tRNA-cmnm(5)s(2)U34.</text>
</comment>
<evidence type="ECO:0000256" key="8">
    <source>
        <dbReference type="ARBA" id="ARBA00023134"/>
    </source>
</evidence>
<evidence type="ECO:0000259" key="11">
    <source>
        <dbReference type="Pfam" id="PF01926"/>
    </source>
</evidence>
<comment type="cofactor">
    <cofactor evidence="9">
        <name>K(+)</name>
        <dbReference type="ChEBI" id="CHEBI:29103"/>
    </cofactor>
    <text evidence="9">Binds 1 potassium ion per subunit.</text>
</comment>
<keyword evidence="2 9" id="KW-0819">tRNA processing</keyword>
<accession>A0A3R5UV20</accession>
<evidence type="ECO:0000256" key="2">
    <source>
        <dbReference type="ARBA" id="ARBA00022694"/>
    </source>
</evidence>
<dbReference type="GO" id="GO:0042802">
    <property type="term" value="F:identical protein binding"/>
    <property type="evidence" value="ECO:0007669"/>
    <property type="project" value="UniProtKB-ARBA"/>
</dbReference>
<organism evidence="14 15">
    <name type="scientific">Ornithobacterium rhinotracheale</name>
    <dbReference type="NCBI Taxonomy" id="28251"/>
    <lineage>
        <taxon>Bacteria</taxon>
        <taxon>Pseudomonadati</taxon>
        <taxon>Bacteroidota</taxon>
        <taxon>Flavobacteriia</taxon>
        <taxon>Flavobacteriales</taxon>
        <taxon>Weeksellaceae</taxon>
        <taxon>Ornithobacterium</taxon>
    </lineage>
</organism>
<feature type="domain" description="GTP-binding protein TrmE N-terminal" evidence="12">
    <location>
        <begin position="6"/>
        <end position="126"/>
    </location>
</feature>
<dbReference type="HAMAP" id="MF_00379">
    <property type="entry name" value="GTPase_MnmE"/>
    <property type="match status" value="1"/>
</dbReference>
<feature type="binding site" evidence="9">
    <location>
        <position position="257"/>
    </location>
    <ligand>
        <name>Mg(2+)</name>
        <dbReference type="ChEBI" id="CHEBI:18420"/>
    </ligand>
</feature>
<dbReference type="GO" id="GO:0005525">
    <property type="term" value="F:GTP binding"/>
    <property type="evidence" value="ECO:0007669"/>
    <property type="project" value="UniProtKB-UniRule"/>
</dbReference>
<evidence type="ECO:0000256" key="3">
    <source>
        <dbReference type="ARBA" id="ARBA00022723"/>
    </source>
</evidence>
<keyword evidence="3 9" id="KW-0479">Metal-binding</keyword>
<evidence type="ECO:0000256" key="5">
    <source>
        <dbReference type="ARBA" id="ARBA00022801"/>
    </source>
</evidence>
<dbReference type="InterPro" id="IPR027368">
    <property type="entry name" value="MnmE_dom2"/>
</dbReference>
<dbReference type="InterPro" id="IPR006073">
    <property type="entry name" value="GTP-bd"/>
</dbReference>
<feature type="domain" description="G" evidence="11">
    <location>
        <begin position="225"/>
        <end position="338"/>
    </location>
</feature>
<feature type="binding site" evidence="9">
    <location>
        <begin position="276"/>
        <end position="279"/>
    </location>
    <ligand>
        <name>GTP</name>
        <dbReference type="ChEBI" id="CHEBI:37565"/>
    </ligand>
</feature>
<evidence type="ECO:0000256" key="6">
    <source>
        <dbReference type="ARBA" id="ARBA00022842"/>
    </source>
</evidence>
<comment type="caution">
    <text evidence="9">Lacks conserved residue(s) required for the propagation of feature annotation.</text>
</comment>
<feature type="binding site" evidence="9">
    <location>
        <position position="251"/>
    </location>
    <ligand>
        <name>K(+)</name>
        <dbReference type="ChEBI" id="CHEBI:29103"/>
    </ligand>
</feature>
<dbReference type="Gene3D" id="1.20.120.430">
    <property type="entry name" value="tRNA modification GTPase MnmE domain 2"/>
    <property type="match status" value="1"/>
</dbReference>
<keyword evidence="7 9" id="KW-0630">Potassium</keyword>
<evidence type="ECO:0000256" key="1">
    <source>
        <dbReference type="ARBA" id="ARBA00011043"/>
    </source>
</evidence>
<dbReference type="SUPFAM" id="SSF116878">
    <property type="entry name" value="TrmE connector domain"/>
    <property type="match status" value="1"/>
</dbReference>
<dbReference type="SUPFAM" id="SSF52540">
    <property type="entry name" value="P-loop containing nucleoside triphosphate hydrolases"/>
    <property type="match status" value="1"/>
</dbReference>
<dbReference type="InterPro" id="IPR027417">
    <property type="entry name" value="P-loop_NTPase"/>
</dbReference>
<dbReference type="RefSeq" id="WP_128500919.1">
    <property type="nucleotide sequence ID" value="NZ_CP035107.1"/>
</dbReference>
<dbReference type="CDD" id="cd04164">
    <property type="entry name" value="trmE"/>
    <property type="match status" value="1"/>
</dbReference>
<evidence type="ECO:0000259" key="12">
    <source>
        <dbReference type="Pfam" id="PF10396"/>
    </source>
</evidence>
<evidence type="ECO:0000259" key="13">
    <source>
        <dbReference type="Pfam" id="PF12631"/>
    </source>
</evidence>
<feature type="binding site" evidence="9">
    <location>
        <position position="469"/>
    </location>
    <ligand>
        <name>(6S)-5-formyl-5,6,7,8-tetrahydrofolate</name>
        <dbReference type="ChEBI" id="CHEBI:57457"/>
    </ligand>
</feature>
<evidence type="ECO:0000313" key="14">
    <source>
        <dbReference type="EMBL" id="QAR30428.1"/>
    </source>
</evidence>
<evidence type="ECO:0000256" key="4">
    <source>
        <dbReference type="ARBA" id="ARBA00022741"/>
    </source>
</evidence>
<dbReference type="Pfam" id="PF12631">
    <property type="entry name" value="MnmE_helical"/>
    <property type="match status" value="1"/>
</dbReference>
<dbReference type="PANTHER" id="PTHR42714">
    <property type="entry name" value="TRNA MODIFICATION GTPASE GTPBP3"/>
    <property type="match status" value="1"/>
</dbReference>
<comment type="subcellular location">
    <subcellularLocation>
        <location evidence="9">Cytoplasm</location>
    </subcellularLocation>
</comment>
<dbReference type="PANTHER" id="PTHR42714:SF2">
    <property type="entry name" value="TRNA MODIFICATION GTPASE GTPBP3, MITOCHONDRIAL"/>
    <property type="match status" value="1"/>
</dbReference>
<feature type="binding site" evidence="9">
    <location>
        <begin position="232"/>
        <end position="237"/>
    </location>
    <ligand>
        <name>GTP</name>
        <dbReference type="ChEBI" id="CHEBI:37565"/>
    </ligand>
</feature>
<dbReference type="GO" id="GO:0003924">
    <property type="term" value="F:GTPase activity"/>
    <property type="evidence" value="ECO:0007669"/>
    <property type="project" value="UniProtKB-UniRule"/>
</dbReference>
<sequence length="469" mass="51876">MNYEETIIAPATGMQSAAIAVLRISGEKAFEITEKCFQPKNKKRKISEKSHALIFGDIIDNNGNWIDEVLVSVFKNPNSYTGEDTVEISCHGSSFIIQQIIDLYLKNGARMANAGEFTLRAFKNGKLDLAQAEAVADLIASDTQAAHDLAMNQMRGGVSTKLKELRKQLIHFAAMLELELDFTEEDVEFADREEFLLLVKNLQTHIQALIDSFQYGNAIKDGIPIAILGKPNAGKSSLLNSILNEDKAIVSDIEGTTRDSIEDVVIANGIKFRLIDTAGIRETEDTIEALGVERAIANAKKSKLVLFLYDTENTHPEEIIKLLQPIKNLGIHLFLIENKIDVRNGFNPEFFNSDEISSLKENFASVKNLGISAKNSAQVSDLMTEIASLVKDWKNTSDTIITHARHKEALEKTLASLQATQQALEMNIPGDLMAQDVREAIRHLGSITGDIEVDRDILGTIFSEFCIGK</sequence>
<dbReference type="InterPro" id="IPR005225">
    <property type="entry name" value="Small_GTP-bd"/>
</dbReference>
<dbReference type="AlphaFoldDB" id="A0A3R5UV20"/>
<proteinExistence type="inferred from homology"/>
<evidence type="ECO:0000256" key="7">
    <source>
        <dbReference type="ARBA" id="ARBA00022958"/>
    </source>
</evidence>
<feature type="binding site" evidence="9">
    <location>
        <position position="256"/>
    </location>
    <ligand>
        <name>K(+)</name>
        <dbReference type="ChEBI" id="CHEBI:29103"/>
    </ligand>
</feature>
<feature type="binding site" evidence="9">
    <location>
        <position position="232"/>
    </location>
    <ligand>
        <name>K(+)</name>
        <dbReference type="ChEBI" id="CHEBI:29103"/>
    </ligand>
</feature>
<dbReference type="CDD" id="cd14858">
    <property type="entry name" value="TrmE_N"/>
    <property type="match status" value="1"/>
</dbReference>
<keyword evidence="9" id="KW-0963">Cytoplasm</keyword>
<keyword evidence="5 9" id="KW-0378">Hydrolase</keyword>
<dbReference type="EMBL" id="CP035107">
    <property type="protein sequence ID" value="QAR30428.1"/>
    <property type="molecule type" value="Genomic_DNA"/>
</dbReference>
<dbReference type="InterPro" id="IPR025867">
    <property type="entry name" value="MnmE_helical"/>
</dbReference>
<dbReference type="InterPro" id="IPR004520">
    <property type="entry name" value="GTPase_MnmE"/>
</dbReference>
<evidence type="ECO:0000256" key="10">
    <source>
        <dbReference type="RuleBase" id="RU003313"/>
    </source>
</evidence>
<feature type="binding site" evidence="9">
    <location>
        <position position="126"/>
    </location>
    <ligand>
        <name>(6S)-5-formyl-5,6,7,8-tetrahydrofolate</name>
        <dbReference type="ChEBI" id="CHEBI:57457"/>
    </ligand>
</feature>
<dbReference type="Gene3D" id="3.30.1360.120">
    <property type="entry name" value="Probable tRNA modification gtpase trme, domain 1"/>
    <property type="match status" value="1"/>
</dbReference>
<dbReference type="GO" id="GO:0046872">
    <property type="term" value="F:metal ion binding"/>
    <property type="evidence" value="ECO:0007669"/>
    <property type="project" value="UniProtKB-KW"/>
</dbReference>
<dbReference type="InterPro" id="IPR018948">
    <property type="entry name" value="GTP-bd_TrmE_N"/>
</dbReference>
<comment type="subunit">
    <text evidence="9">Homodimer. Heterotetramer of two MnmE and two MnmG subunits.</text>
</comment>
<keyword evidence="4 9" id="KW-0547">Nucleotide-binding</keyword>
<evidence type="ECO:0000256" key="9">
    <source>
        <dbReference type="HAMAP-Rule" id="MF_00379"/>
    </source>
</evidence>
<feature type="binding site" evidence="9">
    <location>
        <begin position="251"/>
        <end position="257"/>
    </location>
    <ligand>
        <name>GTP</name>
        <dbReference type="ChEBI" id="CHEBI:37565"/>
    </ligand>
</feature>
<keyword evidence="8 9" id="KW-0342">GTP-binding</keyword>
<dbReference type="GO" id="GO:0030488">
    <property type="term" value="P:tRNA methylation"/>
    <property type="evidence" value="ECO:0007669"/>
    <property type="project" value="TreeGrafter"/>
</dbReference>
<dbReference type="NCBIfam" id="TIGR00450">
    <property type="entry name" value="mnmE_trmE_thdF"/>
    <property type="match status" value="1"/>
</dbReference>
<protein>
    <recommendedName>
        <fullName evidence="9">tRNA modification GTPase MnmE</fullName>
        <ecNumber evidence="9">3.6.-.-</ecNumber>
    </recommendedName>
</protein>
<feature type="binding site" evidence="9">
    <location>
        <position position="236"/>
    </location>
    <ligand>
        <name>Mg(2+)</name>
        <dbReference type="ChEBI" id="CHEBI:18420"/>
    </ligand>
</feature>
<dbReference type="GO" id="GO:0005829">
    <property type="term" value="C:cytosol"/>
    <property type="evidence" value="ECO:0007669"/>
    <property type="project" value="TreeGrafter"/>
</dbReference>
<comment type="similarity">
    <text evidence="1 9 10">Belongs to the TRAFAC class TrmE-Era-EngA-EngB-Septin-like GTPase superfamily. TrmE GTPase family.</text>
</comment>
<dbReference type="Proteomes" id="UP000287701">
    <property type="component" value="Chromosome"/>
</dbReference>
<dbReference type="OrthoDB" id="9805918at2"/>
<dbReference type="NCBIfam" id="TIGR00231">
    <property type="entry name" value="small_GTP"/>
    <property type="match status" value="1"/>
</dbReference>
<feature type="domain" description="MnmE helical" evidence="13">
    <location>
        <begin position="129"/>
        <end position="466"/>
    </location>
</feature>
<feature type="binding site" evidence="9">
    <location>
        <position position="23"/>
    </location>
    <ligand>
        <name>(6S)-5-formyl-5,6,7,8-tetrahydrofolate</name>
        <dbReference type="ChEBI" id="CHEBI:57457"/>
    </ligand>
</feature>
<gene>
    <name evidence="9 14" type="primary">mnmE</name>
    <name evidence="9" type="synonym">trmE</name>
    <name evidence="14" type="ORF">EQP59_03195</name>
</gene>
<dbReference type="FunFam" id="3.30.1360.120:FF:000003">
    <property type="entry name" value="tRNA modification GTPase MnmE"/>
    <property type="match status" value="1"/>
</dbReference>
<dbReference type="InterPro" id="IPR031168">
    <property type="entry name" value="G_TrmE"/>
</dbReference>
<reference evidence="14 15" key="1">
    <citation type="submission" date="2019-01" db="EMBL/GenBank/DDBJ databases">
        <title>Whole Genome of Ornithobacterium rhinotracheale FARPER-174b.</title>
        <authorList>
            <person name="Tataje-Lavanda L.A."/>
            <person name="Montalvan A."/>
            <person name="Montesinos R."/>
            <person name="Zimic M."/>
            <person name="Fernandez-Sanchez M."/>
            <person name="Fernandez-Diaz M."/>
        </authorList>
    </citation>
    <scope>NUCLEOTIDE SEQUENCE [LARGE SCALE GENOMIC DNA]</scope>
    <source>
        <strain evidence="14 15">FARPER-174b</strain>
    </source>
</reference>
<feature type="binding site" evidence="9">
    <location>
        <position position="87"/>
    </location>
    <ligand>
        <name>(6S)-5-formyl-5,6,7,8-tetrahydrofolate</name>
        <dbReference type="ChEBI" id="CHEBI:57457"/>
    </ligand>
</feature>
<dbReference type="GO" id="GO:0002098">
    <property type="term" value="P:tRNA wobble uridine modification"/>
    <property type="evidence" value="ECO:0007669"/>
    <property type="project" value="TreeGrafter"/>
</dbReference>
<feature type="binding site" evidence="9">
    <location>
        <position position="253"/>
    </location>
    <ligand>
        <name>K(+)</name>
        <dbReference type="ChEBI" id="CHEBI:29103"/>
    </ligand>
</feature>
<dbReference type="Pfam" id="PF10396">
    <property type="entry name" value="TrmE_N"/>
    <property type="match status" value="1"/>
</dbReference>
<evidence type="ECO:0000313" key="15">
    <source>
        <dbReference type="Proteomes" id="UP000287701"/>
    </source>
</evidence>
<dbReference type="InterPro" id="IPR027266">
    <property type="entry name" value="TrmE/GcvT-like"/>
</dbReference>
<keyword evidence="6 9" id="KW-0460">Magnesium</keyword>
<name>A0A3R5UV20_ORNRH</name>
<dbReference type="PRINTS" id="PR00449">
    <property type="entry name" value="RASTRNSFRMNG"/>
</dbReference>
<dbReference type="NCBIfam" id="NF003661">
    <property type="entry name" value="PRK05291.1-3"/>
    <property type="match status" value="1"/>
</dbReference>